<gene>
    <name evidence="2" type="ORF">L195_g063471</name>
</gene>
<evidence type="ECO:0000313" key="2">
    <source>
        <dbReference type="EMBL" id="PNX67340.1"/>
    </source>
</evidence>
<protein>
    <submittedName>
        <fullName evidence="2">Uncharacterized protein</fullName>
    </submittedName>
</protein>
<accession>A0A2K3KM36</accession>
<reference evidence="2 3" key="2">
    <citation type="journal article" date="2017" name="Front. Plant Sci.">
        <title>Gene Classification and Mining of Molecular Markers Useful in Red Clover (Trifolium pratense) Breeding.</title>
        <authorList>
            <person name="Istvanek J."/>
            <person name="Dluhosova J."/>
            <person name="Dluhos P."/>
            <person name="Patkova L."/>
            <person name="Nedelnik J."/>
            <person name="Repkova J."/>
        </authorList>
    </citation>
    <scope>NUCLEOTIDE SEQUENCE [LARGE SCALE GENOMIC DNA]</scope>
    <source>
        <strain evidence="3">cv. Tatra</strain>
        <tissue evidence="2">Young leaves</tissue>
    </source>
</reference>
<feature type="region of interest" description="Disordered" evidence="1">
    <location>
        <begin position="1"/>
        <end position="45"/>
    </location>
</feature>
<reference evidence="2 3" key="1">
    <citation type="journal article" date="2014" name="Am. J. Bot.">
        <title>Genome assembly and annotation for red clover (Trifolium pratense; Fabaceae).</title>
        <authorList>
            <person name="Istvanek J."/>
            <person name="Jaros M."/>
            <person name="Krenek A."/>
            <person name="Repkova J."/>
        </authorList>
    </citation>
    <scope>NUCLEOTIDE SEQUENCE [LARGE SCALE GENOMIC DNA]</scope>
    <source>
        <strain evidence="3">cv. Tatra</strain>
        <tissue evidence="2">Young leaves</tissue>
    </source>
</reference>
<evidence type="ECO:0000313" key="3">
    <source>
        <dbReference type="Proteomes" id="UP000236291"/>
    </source>
</evidence>
<proteinExistence type="predicted"/>
<dbReference type="EMBL" id="ASHM01207864">
    <property type="protein sequence ID" value="PNX67340.1"/>
    <property type="molecule type" value="Genomic_DNA"/>
</dbReference>
<dbReference type="Proteomes" id="UP000236291">
    <property type="component" value="Unassembled WGS sequence"/>
</dbReference>
<name>A0A2K3KM36_TRIPR</name>
<sequence>CPWCADEVPADMSGENVYDQPSFVPPLVQRQPSPEPSPDASSTLSIPANVANDILASKAGDGLASSLISLSIGDASAVPV</sequence>
<dbReference type="AlphaFoldDB" id="A0A2K3KM36"/>
<comment type="caution">
    <text evidence="2">The sequence shown here is derived from an EMBL/GenBank/DDBJ whole genome shotgun (WGS) entry which is preliminary data.</text>
</comment>
<feature type="non-terminal residue" evidence="2">
    <location>
        <position position="80"/>
    </location>
</feature>
<feature type="non-terminal residue" evidence="2">
    <location>
        <position position="1"/>
    </location>
</feature>
<evidence type="ECO:0000256" key="1">
    <source>
        <dbReference type="SAM" id="MobiDB-lite"/>
    </source>
</evidence>
<organism evidence="2 3">
    <name type="scientific">Trifolium pratense</name>
    <name type="common">Red clover</name>
    <dbReference type="NCBI Taxonomy" id="57577"/>
    <lineage>
        <taxon>Eukaryota</taxon>
        <taxon>Viridiplantae</taxon>
        <taxon>Streptophyta</taxon>
        <taxon>Embryophyta</taxon>
        <taxon>Tracheophyta</taxon>
        <taxon>Spermatophyta</taxon>
        <taxon>Magnoliopsida</taxon>
        <taxon>eudicotyledons</taxon>
        <taxon>Gunneridae</taxon>
        <taxon>Pentapetalae</taxon>
        <taxon>rosids</taxon>
        <taxon>fabids</taxon>
        <taxon>Fabales</taxon>
        <taxon>Fabaceae</taxon>
        <taxon>Papilionoideae</taxon>
        <taxon>50 kb inversion clade</taxon>
        <taxon>NPAAA clade</taxon>
        <taxon>Hologalegina</taxon>
        <taxon>IRL clade</taxon>
        <taxon>Trifolieae</taxon>
        <taxon>Trifolium</taxon>
    </lineage>
</organism>